<dbReference type="InterPro" id="IPR036291">
    <property type="entry name" value="NAD(P)-bd_dom_sf"/>
</dbReference>
<proteinExistence type="inferred from homology"/>
<dbReference type="PANTHER" id="PTHR43008">
    <property type="entry name" value="BENZIL REDUCTASE"/>
    <property type="match status" value="1"/>
</dbReference>
<sequence length="285" mass="30445">MRFELAGKTALVTGGARGIGLETARVLTERGANVVVVDLDPDAVERAAADLGERASGIAADVTDRGALQRAVAATVERYGGLDVVMANAGVAARVSTMLAMPTETFDRVLDVNIDGVVNTVQAALPEIVRRRGHIVVVASVYAFANGVGSLPYAMSKAAVEQMGRALRVELTPHGASASVAYFGFIDTDMVRTALDGDPLAERMMASMPRVISKRLKPRAAAEAVVAGIEERRARIIVPRRWRIFFHLRGILGPLMDAHMERDAPTRELVAQLDARVGEDHPTTA</sequence>
<evidence type="ECO:0000259" key="3">
    <source>
        <dbReference type="SMART" id="SM00822"/>
    </source>
</evidence>
<dbReference type="Gene3D" id="3.40.50.720">
    <property type="entry name" value="NAD(P)-binding Rossmann-like Domain"/>
    <property type="match status" value="1"/>
</dbReference>
<accession>A0A6J7HRW5</accession>
<dbReference type="SMART" id="SM00822">
    <property type="entry name" value="PKS_KR"/>
    <property type="match status" value="1"/>
</dbReference>
<dbReference type="NCBIfam" id="NF004526">
    <property type="entry name" value="PRK05872.1"/>
    <property type="match status" value="1"/>
</dbReference>
<gene>
    <name evidence="4" type="ORF">UFOPK3674_00558</name>
</gene>
<dbReference type="Pfam" id="PF00106">
    <property type="entry name" value="adh_short"/>
    <property type="match status" value="1"/>
</dbReference>
<feature type="domain" description="Ketoreductase" evidence="3">
    <location>
        <begin position="8"/>
        <end position="189"/>
    </location>
</feature>
<comment type="similarity">
    <text evidence="1">Belongs to the short-chain dehydrogenases/reductases (SDR) family.</text>
</comment>
<dbReference type="FunFam" id="3.40.50.720:FF:000084">
    <property type="entry name" value="Short-chain dehydrogenase reductase"/>
    <property type="match status" value="1"/>
</dbReference>
<name>A0A6J7HRW5_9ZZZZ</name>
<dbReference type="CDD" id="cd05233">
    <property type="entry name" value="SDR_c"/>
    <property type="match status" value="1"/>
</dbReference>
<dbReference type="AlphaFoldDB" id="A0A6J7HRW5"/>
<evidence type="ECO:0000256" key="1">
    <source>
        <dbReference type="ARBA" id="ARBA00006484"/>
    </source>
</evidence>
<dbReference type="PRINTS" id="PR00080">
    <property type="entry name" value="SDRFAMILY"/>
</dbReference>
<keyword evidence="2" id="KW-0560">Oxidoreductase</keyword>
<dbReference type="PROSITE" id="PS00061">
    <property type="entry name" value="ADH_SHORT"/>
    <property type="match status" value="1"/>
</dbReference>
<dbReference type="PANTHER" id="PTHR43008:SF4">
    <property type="entry name" value="CHAIN DEHYDROGENASE, PUTATIVE (AFU_ORTHOLOGUE AFUA_4G08710)-RELATED"/>
    <property type="match status" value="1"/>
</dbReference>
<dbReference type="SUPFAM" id="SSF51735">
    <property type="entry name" value="NAD(P)-binding Rossmann-fold domains"/>
    <property type="match status" value="1"/>
</dbReference>
<dbReference type="InterPro" id="IPR020904">
    <property type="entry name" value="Sc_DH/Rdtase_CS"/>
</dbReference>
<organism evidence="4">
    <name type="scientific">freshwater metagenome</name>
    <dbReference type="NCBI Taxonomy" id="449393"/>
    <lineage>
        <taxon>unclassified sequences</taxon>
        <taxon>metagenomes</taxon>
        <taxon>ecological metagenomes</taxon>
    </lineage>
</organism>
<dbReference type="PRINTS" id="PR00081">
    <property type="entry name" value="GDHRDH"/>
</dbReference>
<dbReference type="GO" id="GO:0050664">
    <property type="term" value="F:oxidoreductase activity, acting on NAD(P)H, oxygen as acceptor"/>
    <property type="evidence" value="ECO:0007669"/>
    <property type="project" value="TreeGrafter"/>
</dbReference>
<evidence type="ECO:0000313" key="4">
    <source>
        <dbReference type="EMBL" id="CAB4921096.1"/>
    </source>
</evidence>
<evidence type="ECO:0000256" key="2">
    <source>
        <dbReference type="ARBA" id="ARBA00023002"/>
    </source>
</evidence>
<protein>
    <submittedName>
        <fullName evidence="4">Unannotated protein</fullName>
    </submittedName>
</protein>
<reference evidence="4" key="1">
    <citation type="submission" date="2020-05" db="EMBL/GenBank/DDBJ databases">
        <authorList>
            <person name="Chiriac C."/>
            <person name="Salcher M."/>
            <person name="Ghai R."/>
            <person name="Kavagutti S V."/>
        </authorList>
    </citation>
    <scope>NUCLEOTIDE SEQUENCE</scope>
</reference>
<dbReference type="EMBL" id="CAFBMX010000002">
    <property type="protein sequence ID" value="CAB4921096.1"/>
    <property type="molecule type" value="Genomic_DNA"/>
</dbReference>
<dbReference type="InterPro" id="IPR002347">
    <property type="entry name" value="SDR_fam"/>
</dbReference>
<dbReference type="InterPro" id="IPR057326">
    <property type="entry name" value="KR_dom"/>
</dbReference>